<evidence type="ECO:0000259" key="7">
    <source>
        <dbReference type="PROSITE" id="PS51935"/>
    </source>
</evidence>
<evidence type="ECO:0000256" key="4">
    <source>
        <dbReference type="ARBA" id="ARBA00022807"/>
    </source>
</evidence>
<dbReference type="InterPro" id="IPR051794">
    <property type="entry name" value="PG_Endopeptidase_C40"/>
</dbReference>
<evidence type="ECO:0000313" key="9">
    <source>
        <dbReference type="Proteomes" id="UP001199469"/>
    </source>
</evidence>
<comment type="caution">
    <text evidence="8">The sequence shown here is derived from an EMBL/GenBank/DDBJ whole genome shotgun (WGS) entry which is preliminary data.</text>
</comment>
<dbReference type="SUPFAM" id="SSF54001">
    <property type="entry name" value="Cysteine proteinases"/>
    <property type="match status" value="1"/>
</dbReference>
<evidence type="ECO:0000256" key="2">
    <source>
        <dbReference type="ARBA" id="ARBA00022670"/>
    </source>
</evidence>
<dbReference type="PANTHER" id="PTHR47359:SF3">
    <property type="entry name" value="NLP_P60 DOMAIN-CONTAINING PROTEIN-RELATED"/>
    <property type="match status" value="1"/>
</dbReference>
<organism evidence="8 9">
    <name type="scientific">Actinomycetospora endophytica</name>
    <dbReference type="NCBI Taxonomy" id="2291215"/>
    <lineage>
        <taxon>Bacteria</taxon>
        <taxon>Bacillati</taxon>
        <taxon>Actinomycetota</taxon>
        <taxon>Actinomycetes</taxon>
        <taxon>Pseudonocardiales</taxon>
        <taxon>Pseudonocardiaceae</taxon>
        <taxon>Actinomycetospora</taxon>
    </lineage>
</organism>
<gene>
    <name evidence="8" type="ORF">LQ327_24285</name>
</gene>
<dbReference type="EMBL" id="JAJNDB010000006">
    <property type="protein sequence ID" value="MCD2196497.1"/>
    <property type="molecule type" value="Genomic_DNA"/>
</dbReference>
<evidence type="ECO:0000256" key="5">
    <source>
        <dbReference type="SAM" id="Coils"/>
    </source>
</evidence>
<keyword evidence="9" id="KW-1185">Reference proteome</keyword>
<dbReference type="PANTHER" id="PTHR47359">
    <property type="entry name" value="PEPTIDOGLYCAN DL-ENDOPEPTIDASE CWLO"/>
    <property type="match status" value="1"/>
</dbReference>
<proteinExistence type="inferred from homology"/>
<dbReference type="PROSITE" id="PS51935">
    <property type="entry name" value="NLPC_P60"/>
    <property type="match status" value="1"/>
</dbReference>
<dbReference type="Gene3D" id="3.90.1720.10">
    <property type="entry name" value="endopeptidase domain like (from Nostoc punctiforme)"/>
    <property type="match status" value="1"/>
</dbReference>
<dbReference type="Pfam" id="PF00877">
    <property type="entry name" value="NLPC_P60"/>
    <property type="match status" value="1"/>
</dbReference>
<sequence length="352" mass="36002">MIPGPSPRCARLITASAVLVLLALAGLVAPAAASADPIVPPGASDVVRRLADANARAEAANEQAMGAKEQLPVKKAEAARTTTAAADARAAVGAAHARLDKAYTAVDQFTRSTFQGGDLNQLGALLSSPSPQSYLDKVSLLDTVSQSDRAALQSYLDASSAADAAQRDADARALDANRAADDAQQAVTDAARTKADADKDVAAANAALARLSSSDRAQLRSGGITNFPANIAGNTLGIAALRAALTRQGLPYVWGATGPSTFDCSGLVQWAFRQIGIGMPRVAAAQQQVGQPVTADQAQPGDLVFFGDPAYHVGFYVGGGQFLEAPQSGDVVKVAPLRGNVSSIRRIAPPPA</sequence>
<comment type="similarity">
    <text evidence="1">Belongs to the peptidase C40 family.</text>
</comment>
<keyword evidence="6" id="KW-0732">Signal</keyword>
<keyword evidence="4" id="KW-0788">Thiol protease</keyword>
<evidence type="ECO:0000313" key="8">
    <source>
        <dbReference type="EMBL" id="MCD2196497.1"/>
    </source>
</evidence>
<evidence type="ECO:0000256" key="3">
    <source>
        <dbReference type="ARBA" id="ARBA00022801"/>
    </source>
</evidence>
<keyword evidence="5" id="KW-0175">Coiled coil</keyword>
<name>A0ABS8PE12_9PSEU</name>
<feature type="chain" id="PRO_5046151719" evidence="6">
    <location>
        <begin position="36"/>
        <end position="352"/>
    </location>
</feature>
<dbReference type="Proteomes" id="UP001199469">
    <property type="component" value="Unassembled WGS sequence"/>
</dbReference>
<feature type="domain" description="NlpC/P60" evidence="7">
    <location>
        <begin position="234"/>
        <end position="352"/>
    </location>
</feature>
<dbReference type="RefSeq" id="WP_230738357.1">
    <property type="nucleotide sequence ID" value="NZ_JAJNDB010000006.1"/>
</dbReference>
<dbReference type="InterPro" id="IPR038765">
    <property type="entry name" value="Papain-like_cys_pep_sf"/>
</dbReference>
<evidence type="ECO:0000256" key="1">
    <source>
        <dbReference type="ARBA" id="ARBA00007074"/>
    </source>
</evidence>
<reference evidence="8 9" key="1">
    <citation type="submission" date="2021-11" db="EMBL/GenBank/DDBJ databases">
        <title>Draft genome sequence of Actinomycetospora sp. SF1 isolated from the rhizosphere soil.</title>
        <authorList>
            <person name="Duangmal K."/>
            <person name="Chantavorakit T."/>
        </authorList>
    </citation>
    <scope>NUCLEOTIDE SEQUENCE [LARGE SCALE GENOMIC DNA]</scope>
    <source>
        <strain evidence="8 9">TBRC 5722</strain>
    </source>
</reference>
<dbReference type="InterPro" id="IPR000064">
    <property type="entry name" value="NLP_P60_dom"/>
</dbReference>
<feature type="signal peptide" evidence="6">
    <location>
        <begin position="1"/>
        <end position="35"/>
    </location>
</feature>
<evidence type="ECO:0000256" key="6">
    <source>
        <dbReference type="SAM" id="SignalP"/>
    </source>
</evidence>
<protein>
    <submittedName>
        <fullName evidence="8">C40 family peptidase</fullName>
    </submittedName>
</protein>
<feature type="coiled-coil region" evidence="5">
    <location>
        <begin position="43"/>
        <end position="70"/>
    </location>
</feature>
<keyword evidence="3" id="KW-0378">Hydrolase</keyword>
<keyword evidence="2" id="KW-0645">Protease</keyword>
<accession>A0ABS8PE12</accession>